<reference evidence="2 3" key="1">
    <citation type="journal article" date="2017" name="Antonie Van Leeuwenhoek">
        <title>Phylogenomic resolution of the bacterial genus Pantoea and its relationship with Erwinia and Tatumella.</title>
        <authorList>
            <person name="Palmer M."/>
            <person name="Steenkamp E.T."/>
            <person name="Coetzee M.P."/>
            <person name="Chan W.Y."/>
            <person name="van Zyl E."/>
            <person name="De Maayer P."/>
            <person name="Coutinho T.A."/>
            <person name="Blom J."/>
            <person name="Smits T.H."/>
            <person name="Duffy B."/>
            <person name="Venter S.N."/>
        </authorList>
    </citation>
    <scope>NUCLEOTIDE SEQUENCE [LARGE SCALE GENOMIC DNA]</scope>
    <source>
        <strain evidence="2 3">LMG 26277</strain>
    </source>
</reference>
<dbReference type="OrthoDB" id="9812708at2"/>
<keyword evidence="1" id="KW-0732">Signal</keyword>
<dbReference type="EMBL" id="MLFS01000096">
    <property type="protein sequence ID" value="ORM68237.1"/>
    <property type="molecule type" value="Genomic_DNA"/>
</dbReference>
<dbReference type="Proteomes" id="UP000193104">
    <property type="component" value="Unassembled WGS sequence"/>
</dbReference>
<evidence type="ECO:0000256" key="1">
    <source>
        <dbReference type="SAM" id="SignalP"/>
    </source>
</evidence>
<evidence type="ECO:0000313" key="3">
    <source>
        <dbReference type="Proteomes" id="UP000193104"/>
    </source>
</evidence>
<feature type="signal peptide" evidence="1">
    <location>
        <begin position="1"/>
        <end position="20"/>
    </location>
</feature>
<accession>A0A1X1CV63</accession>
<sequence>MKLITVASMAIMLFSFNCAAGNQLSPSRFFDAGQRELAVLIKDQSLDEIKEKAVFTDLNSPGREGMTLLIYSLLNAVNNKNAIADQAVSVLVRAGADPLFNVPHYGSAAEVMATSDDSCYLKALIDGG</sequence>
<evidence type="ECO:0000313" key="2">
    <source>
        <dbReference type="EMBL" id="ORM68237.1"/>
    </source>
</evidence>
<protein>
    <recommendedName>
        <fullName evidence="4">Ankyrin repeat domain-containing protein</fullName>
    </recommendedName>
</protein>
<proteinExistence type="predicted"/>
<name>A0A1X1CV63_9GAMM</name>
<dbReference type="RefSeq" id="WP_128603065.1">
    <property type="nucleotide sequence ID" value="NZ_MLFS01000096.1"/>
</dbReference>
<evidence type="ECO:0008006" key="4">
    <source>
        <dbReference type="Google" id="ProtNLM"/>
    </source>
</evidence>
<feature type="chain" id="PRO_5012191182" description="Ankyrin repeat domain-containing protein" evidence="1">
    <location>
        <begin position="21"/>
        <end position="128"/>
    </location>
</feature>
<organism evidence="2 3">
    <name type="scientific">Pantoea wallisii</name>
    <dbReference type="NCBI Taxonomy" id="1076551"/>
    <lineage>
        <taxon>Bacteria</taxon>
        <taxon>Pseudomonadati</taxon>
        <taxon>Pseudomonadota</taxon>
        <taxon>Gammaproteobacteria</taxon>
        <taxon>Enterobacterales</taxon>
        <taxon>Erwiniaceae</taxon>
        <taxon>Pantoea</taxon>
    </lineage>
</organism>
<keyword evidence="3" id="KW-1185">Reference proteome</keyword>
<dbReference type="STRING" id="1076551.HA48_20780"/>
<gene>
    <name evidence="2" type="ORF">HA48_20780</name>
</gene>
<comment type="caution">
    <text evidence="2">The sequence shown here is derived from an EMBL/GenBank/DDBJ whole genome shotgun (WGS) entry which is preliminary data.</text>
</comment>
<dbReference type="AlphaFoldDB" id="A0A1X1CV63"/>